<comment type="pathway">
    <text evidence="1">Amino-acid biosynthesis; L-arginine biosynthesis; N(2)-acetyl-L-ornithine from L-glutamate: step 2/4.</text>
</comment>
<dbReference type="Gene3D" id="3.40.1160.10">
    <property type="entry name" value="Acetylglutamate kinase-like"/>
    <property type="match status" value="1"/>
</dbReference>
<dbReference type="AlphaFoldDB" id="A0A6J7JAA1"/>
<evidence type="ECO:0000256" key="2">
    <source>
        <dbReference type="ARBA" id="ARBA00013065"/>
    </source>
</evidence>
<dbReference type="EMBL" id="CAFBMX010000009">
    <property type="protein sequence ID" value="CAB4939751.1"/>
    <property type="molecule type" value="Genomic_DNA"/>
</dbReference>
<dbReference type="GO" id="GO:0006526">
    <property type="term" value="P:L-arginine biosynthetic process"/>
    <property type="evidence" value="ECO:0007669"/>
    <property type="project" value="UniProtKB-KW"/>
</dbReference>
<keyword evidence="8" id="KW-0067">ATP-binding</keyword>
<keyword evidence="7" id="KW-0418">Kinase</keyword>
<evidence type="ECO:0000256" key="1">
    <source>
        <dbReference type="ARBA" id="ARBA00004828"/>
    </source>
</evidence>
<dbReference type="CDD" id="cd04250">
    <property type="entry name" value="AAK_NAGK-C"/>
    <property type="match status" value="1"/>
</dbReference>
<dbReference type="InterPro" id="IPR001057">
    <property type="entry name" value="Glu/AcGlu_kinase"/>
</dbReference>
<sequence length="288" mass="30553">MTPIQPHADIGTLLEALPYIREFHGRTIVIKYGGAAMEDPLLREEFARDIVLLKYVGMNPIVVHGGGPEITAVMERLGMPVEFRGGLRVTDADTVDIAKMVLIGKVNTDIVARISRHGQPAVGLSGQDGNLFRVSRQAAPDGSDIGFVGKIDRVDVDVLNHVAQDYIPVIASIADDRDGQTHNVNADDAASAVAAALGAHKILFLTDVEGWLADPADDASLISEASADEVEAALDGVGGGMRPKLRACLEAIQGGVSSAHIVDGRVAHSILLELFTDKGCGTKIRRSR</sequence>
<gene>
    <name evidence="10" type="ORF">UFOPK3674_01746</name>
</gene>
<dbReference type="InterPro" id="IPR036393">
    <property type="entry name" value="AceGlu_kinase-like_sf"/>
</dbReference>
<protein>
    <recommendedName>
        <fullName evidence="2">acetylglutamate kinase</fullName>
        <ecNumber evidence="2">2.7.2.8</ecNumber>
    </recommendedName>
</protein>
<dbReference type="PANTHER" id="PTHR23342:SF0">
    <property type="entry name" value="N-ACETYLGLUTAMATE SYNTHASE, MITOCHONDRIAL"/>
    <property type="match status" value="1"/>
</dbReference>
<dbReference type="PANTHER" id="PTHR23342">
    <property type="entry name" value="N-ACETYLGLUTAMATE SYNTHASE"/>
    <property type="match status" value="1"/>
</dbReference>
<evidence type="ECO:0000313" key="10">
    <source>
        <dbReference type="EMBL" id="CAB4939751.1"/>
    </source>
</evidence>
<keyword evidence="6" id="KW-0547">Nucleotide-binding</keyword>
<dbReference type="InterPro" id="IPR001048">
    <property type="entry name" value="Asp/Glu/Uridylate_kinase"/>
</dbReference>
<evidence type="ECO:0000259" key="9">
    <source>
        <dbReference type="Pfam" id="PF00696"/>
    </source>
</evidence>
<evidence type="ECO:0000256" key="5">
    <source>
        <dbReference type="ARBA" id="ARBA00022679"/>
    </source>
</evidence>
<evidence type="ECO:0000256" key="6">
    <source>
        <dbReference type="ARBA" id="ARBA00022741"/>
    </source>
</evidence>
<dbReference type="Pfam" id="PF00696">
    <property type="entry name" value="AA_kinase"/>
    <property type="match status" value="1"/>
</dbReference>
<dbReference type="SUPFAM" id="SSF53633">
    <property type="entry name" value="Carbamate kinase-like"/>
    <property type="match status" value="1"/>
</dbReference>
<dbReference type="GO" id="GO:0005524">
    <property type="term" value="F:ATP binding"/>
    <property type="evidence" value="ECO:0007669"/>
    <property type="project" value="UniProtKB-KW"/>
</dbReference>
<keyword evidence="4" id="KW-0028">Amino-acid biosynthesis</keyword>
<dbReference type="FunFam" id="3.40.1160.10:FF:000004">
    <property type="entry name" value="Acetylglutamate kinase"/>
    <property type="match status" value="1"/>
</dbReference>
<reference evidence="10" key="1">
    <citation type="submission" date="2020-05" db="EMBL/GenBank/DDBJ databases">
        <authorList>
            <person name="Chiriac C."/>
            <person name="Salcher M."/>
            <person name="Ghai R."/>
            <person name="Kavagutti S V."/>
        </authorList>
    </citation>
    <scope>NUCLEOTIDE SEQUENCE</scope>
</reference>
<dbReference type="InterPro" id="IPR037528">
    <property type="entry name" value="ArgB"/>
</dbReference>
<accession>A0A6J7JAA1</accession>
<evidence type="ECO:0000256" key="7">
    <source>
        <dbReference type="ARBA" id="ARBA00022777"/>
    </source>
</evidence>
<organism evidence="10">
    <name type="scientific">freshwater metagenome</name>
    <dbReference type="NCBI Taxonomy" id="449393"/>
    <lineage>
        <taxon>unclassified sequences</taxon>
        <taxon>metagenomes</taxon>
        <taxon>ecological metagenomes</taxon>
    </lineage>
</organism>
<dbReference type="EC" id="2.7.2.8" evidence="2"/>
<keyword evidence="3" id="KW-0055">Arginine biosynthesis</keyword>
<evidence type="ECO:0000256" key="3">
    <source>
        <dbReference type="ARBA" id="ARBA00022571"/>
    </source>
</evidence>
<name>A0A6J7JAA1_9ZZZZ</name>
<keyword evidence="5" id="KW-0808">Transferase</keyword>
<evidence type="ECO:0000256" key="4">
    <source>
        <dbReference type="ARBA" id="ARBA00022605"/>
    </source>
</evidence>
<dbReference type="PIRSF" id="PIRSF000728">
    <property type="entry name" value="NAGK"/>
    <property type="match status" value="1"/>
</dbReference>
<dbReference type="PRINTS" id="PR00474">
    <property type="entry name" value="GLU5KINASE"/>
</dbReference>
<dbReference type="GO" id="GO:0003991">
    <property type="term" value="F:acetylglutamate kinase activity"/>
    <property type="evidence" value="ECO:0007669"/>
    <property type="project" value="UniProtKB-EC"/>
</dbReference>
<dbReference type="InterPro" id="IPR041727">
    <property type="entry name" value="NAGK-C"/>
</dbReference>
<dbReference type="HAMAP" id="MF_00082">
    <property type="entry name" value="ArgB"/>
    <property type="match status" value="1"/>
</dbReference>
<dbReference type="NCBIfam" id="TIGR00761">
    <property type="entry name" value="argB"/>
    <property type="match status" value="1"/>
</dbReference>
<dbReference type="InterPro" id="IPR004662">
    <property type="entry name" value="AcgluKinase_fam"/>
</dbReference>
<feature type="domain" description="Aspartate/glutamate/uridylate kinase" evidence="9">
    <location>
        <begin position="27"/>
        <end position="263"/>
    </location>
</feature>
<dbReference type="GO" id="GO:0005737">
    <property type="term" value="C:cytoplasm"/>
    <property type="evidence" value="ECO:0007669"/>
    <property type="project" value="InterPro"/>
</dbReference>
<evidence type="ECO:0000256" key="8">
    <source>
        <dbReference type="ARBA" id="ARBA00022840"/>
    </source>
</evidence>
<proteinExistence type="inferred from homology"/>